<evidence type="ECO:0000256" key="10">
    <source>
        <dbReference type="ARBA" id="ARBA00049729"/>
    </source>
</evidence>
<dbReference type="GO" id="GO:0071586">
    <property type="term" value="P:CAAX-box protein processing"/>
    <property type="evidence" value="ECO:0007669"/>
    <property type="project" value="InterPro"/>
</dbReference>
<evidence type="ECO:0000256" key="4">
    <source>
        <dbReference type="ARBA" id="ARBA00022692"/>
    </source>
</evidence>
<feature type="transmembrane region" description="Helical" evidence="11">
    <location>
        <begin position="750"/>
        <end position="774"/>
    </location>
</feature>
<evidence type="ECO:0000313" key="13">
    <source>
        <dbReference type="EMBL" id="KAF0754760.1"/>
    </source>
</evidence>
<evidence type="ECO:0000256" key="6">
    <source>
        <dbReference type="ARBA" id="ARBA00022824"/>
    </source>
</evidence>
<reference evidence="13 14" key="1">
    <citation type="submission" date="2019-06" db="EMBL/GenBank/DDBJ databases">
        <title>Genomics analysis of Aphanomyces spp. identifies a new class of oomycete effector associated with host adaptation.</title>
        <authorList>
            <person name="Gaulin E."/>
        </authorList>
    </citation>
    <scope>NUCLEOTIDE SEQUENCE [LARGE SCALE GENOMIC DNA]</scope>
    <source>
        <strain evidence="13 14">E</strain>
    </source>
</reference>
<feature type="transmembrane region" description="Helical" evidence="11">
    <location>
        <begin position="786"/>
        <end position="808"/>
    </location>
</feature>
<evidence type="ECO:0000256" key="3">
    <source>
        <dbReference type="ARBA" id="ARBA00022670"/>
    </source>
</evidence>
<proteinExistence type="inferred from homology"/>
<dbReference type="InterPro" id="IPR016024">
    <property type="entry name" value="ARM-type_fold"/>
</dbReference>
<keyword evidence="3" id="KW-0645">Protease</keyword>
<evidence type="ECO:0000256" key="8">
    <source>
        <dbReference type="ARBA" id="ARBA00023136"/>
    </source>
</evidence>
<dbReference type="PANTHER" id="PTHR13046">
    <property type="entry name" value="PROTEASE U48 CAAX PRENYL PROTEASE RCE1"/>
    <property type="match status" value="1"/>
</dbReference>
<dbReference type="PANTHER" id="PTHR13046:SF0">
    <property type="entry name" value="CAAX PRENYL PROTEASE 2"/>
    <property type="match status" value="1"/>
</dbReference>
<comment type="similarity">
    <text evidence="2">Belongs to the peptidase U48 family.</text>
</comment>
<protein>
    <recommendedName>
        <fullName evidence="10">intramembrane prenyl-peptidase Rce1</fullName>
        <ecNumber evidence="10">3.4.26.1</ecNumber>
    </recommendedName>
</protein>
<feature type="domain" description="CAAX prenyl protease 2/Lysostaphin resistance protein A-like" evidence="12">
    <location>
        <begin position="724"/>
        <end position="827"/>
    </location>
</feature>
<keyword evidence="7 11" id="KW-1133">Transmembrane helix</keyword>
<dbReference type="EC" id="3.4.26.1" evidence="10"/>
<gene>
    <name evidence="13" type="ORF">AaE_005209</name>
</gene>
<name>A0A6A5A332_APHAT</name>
<comment type="subcellular location">
    <subcellularLocation>
        <location evidence="1">Endoplasmic reticulum membrane</location>
        <topology evidence="1">Multi-pass membrane protein</topology>
    </subcellularLocation>
</comment>
<evidence type="ECO:0000256" key="11">
    <source>
        <dbReference type="SAM" id="Phobius"/>
    </source>
</evidence>
<keyword evidence="6" id="KW-0256">Endoplasmic reticulum</keyword>
<dbReference type="VEuPathDB" id="FungiDB:H257_07813"/>
<evidence type="ECO:0000256" key="9">
    <source>
        <dbReference type="ARBA" id="ARBA00047280"/>
    </source>
</evidence>
<dbReference type="InterPro" id="IPR003675">
    <property type="entry name" value="Rce1/LyrA-like_dom"/>
</dbReference>
<dbReference type="AlphaFoldDB" id="A0A6A5A332"/>
<dbReference type="GO" id="GO:0005789">
    <property type="term" value="C:endoplasmic reticulum membrane"/>
    <property type="evidence" value="ECO:0007669"/>
    <property type="project" value="UniProtKB-SubCell"/>
</dbReference>
<dbReference type="SUPFAM" id="SSF48371">
    <property type="entry name" value="ARM repeat"/>
    <property type="match status" value="1"/>
</dbReference>
<keyword evidence="8 11" id="KW-0472">Membrane</keyword>
<dbReference type="InterPro" id="IPR039731">
    <property type="entry name" value="Rce1"/>
</dbReference>
<dbReference type="Proteomes" id="UP000469452">
    <property type="component" value="Unassembled WGS sequence"/>
</dbReference>
<evidence type="ECO:0000259" key="12">
    <source>
        <dbReference type="Pfam" id="PF02517"/>
    </source>
</evidence>
<evidence type="ECO:0000313" key="14">
    <source>
        <dbReference type="Proteomes" id="UP000469452"/>
    </source>
</evidence>
<feature type="transmembrane region" description="Helical" evidence="11">
    <location>
        <begin position="663"/>
        <end position="686"/>
    </location>
</feature>
<keyword evidence="5" id="KW-0378">Hydrolase</keyword>
<comment type="catalytic activity">
    <reaction evidence="9">
        <text>Hydrolyzes the peptide bond -P2-(S-farnesyl or geranylgeranyl)C-P1'-P2'-P3'-COOH where P1' and P2' are amino acids with aliphatic sidechains and P3' is any C-terminal residue.</text>
        <dbReference type="EC" id="3.4.26.1"/>
    </reaction>
</comment>
<dbReference type="GO" id="GO:0004222">
    <property type="term" value="F:metalloendopeptidase activity"/>
    <property type="evidence" value="ECO:0007669"/>
    <property type="project" value="InterPro"/>
</dbReference>
<evidence type="ECO:0000256" key="7">
    <source>
        <dbReference type="ARBA" id="ARBA00022989"/>
    </source>
</evidence>
<dbReference type="Pfam" id="PF02517">
    <property type="entry name" value="Rce1-like"/>
    <property type="match status" value="1"/>
</dbReference>
<feature type="transmembrane region" description="Helical" evidence="11">
    <location>
        <begin position="814"/>
        <end position="835"/>
    </location>
</feature>
<evidence type="ECO:0000256" key="1">
    <source>
        <dbReference type="ARBA" id="ARBA00004477"/>
    </source>
</evidence>
<dbReference type="VEuPathDB" id="FungiDB:H257_07815"/>
<sequence>MPSYPLWSSDWEVVEHGVLLLWRDVWDHLQGPNEDLSSLARFTANSKMWTTLSSLLGCAHPRVELAVVHCLSGLFSWQTQLSQLKSHIQLQESLVATHCIENLCVKLISPYDMANPTARETQELVALTMINICKASHHVDRVCAAGAMDAFAFLVLQDEPLRLNVESSDMFDHVHRMQEASLQCITLCVEHSMACLEDFDHTDILVHVLAHYVLDHHRNSPRRAQVGMTLLASCMNHQPLICRLLIHHGLLQALTSMLQASVHLQLLALEALKYLLTCKSKHDNNIPRETVAHLRMSGGLIYLAWLACAHANSNVERAATNVFAALVQWAQASDGGAVLTQDLVEQGCLLLLVQRQDSPIWLWLLAQLSGEDSSNHLVSAAVRSTNDLLRTNVIVGLCAMTKLTMASSDEWWPSIQSVLMDSSNSAIWRHVLRVLIELCCPVTIKSTCHHDHPNVVPRLPLPFLHGSLLTLTWPSQTKSVSKSAMMQNSAAVATMLYADATCATIPMPHGIPSHCMEYFLQMCQRTTASPVSRVEAMDCADLLDLASIAQKMGMLALLSSVEDALKVQYFPHQVARVLRDAVSMRIPSVVLICLHAMQSLPSPTTADDDDATALACLVVTILARFALIVVACAGFPFFLQLFASEQEDGDVTLANKLGFHANVLETVTCTLLAVLLTMLLFAGSIVSNSLEVYAIKQHNCGATWLDAFRETQVYHNFTHDRLPTLRTLIFGPLTEEFAFRSCMLPLLMDAGWSVSTTIFASPLAFGVAHVHHLIDHIRSGRPVRTAVAIVVFQLLYTTVFGIFASFVFLRTGHFYAVVGVHSFCNLMGFPDLSFLNADHPLYRFQPLILGTYIAGIAAFSTALFPLTGVFPSLYWPSSS</sequence>
<feature type="transmembrane region" description="Helical" evidence="11">
    <location>
        <begin position="847"/>
        <end position="870"/>
    </location>
</feature>
<evidence type="ECO:0000256" key="5">
    <source>
        <dbReference type="ARBA" id="ARBA00022801"/>
    </source>
</evidence>
<accession>A0A6A5A332</accession>
<organism evidence="13 14">
    <name type="scientific">Aphanomyces astaci</name>
    <name type="common">Crayfish plague agent</name>
    <dbReference type="NCBI Taxonomy" id="112090"/>
    <lineage>
        <taxon>Eukaryota</taxon>
        <taxon>Sar</taxon>
        <taxon>Stramenopiles</taxon>
        <taxon>Oomycota</taxon>
        <taxon>Saprolegniomycetes</taxon>
        <taxon>Saprolegniales</taxon>
        <taxon>Verrucalvaceae</taxon>
        <taxon>Aphanomyces</taxon>
    </lineage>
</organism>
<evidence type="ECO:0000256" key="2">
    <source>
        <dbReference type="ARBA" id="ARBA00006897"/>
    </source>
</evidence>
<keyword evidence="4 11" id="KW-0812">Transmembrane</keyword>
<feature type="transmembrane region" description="Helical" evidence="11">
    <location>
        <begin position="621"/>
        <end position="642"/>
    </location>
</feature>
<dbReference type="EMBL" id="VJMI01010762">
    <property type="protein sequence ID" value="KAF0754760.1"/>
    <property type="molecule type" value="Genomic_DNA"/>
</dbReference>
<comment type="caution">
    <text evidence="13">The sequence shown here is derived from an EMBL/GenBank/DDBJ whole genome shotgun (WGS) entry which is preliminary data.</text>
</comment>